<dbReference type="Gene3D" id="3.30.428.10">
    <property type="entry name" value="HIT-like"/>
    <property type="match status" value="1"/>
</dbReference>
<dbReference type="SUPFAM" id="SSF54197">
    <property type="entry name" value="HIT-like"/>
    <property type="match status" value="1"/>
</dbReference>
<dbReference type="EMBL" id="JACJFM010000005">
    <property type="protein sequence ID" value="MBB1486180.1"/>
    <property type="molecule type" value="Genomic_DNA"/>
</dbReference>
<dbReference type="InterPro" id="IPR026026">
    <property type="entry name" value="HIT_Hint"/>
</dbReference>
<evidence type="ECO:0000256" key="1">
    <source>
        <dbReference type="PROSITE-ProRule" id="PRU00464"/>
    </source>
</evidence>
<sequence length="142" mass="16401">MFTLHPRLNQDTFQIADLPLSRLCMMNDERFPWFILVPRVNDITEIHQLAENDRMQLMRESCVLAETLMSIFSGYKMNVAALGNMVPQLHIHHVVRFQEDVAWPGPIWCTGTPVAMDDPTVSQRQKQILDALCQILPDTIRL</sequence>
<feature type="domain" description="HIT" evidence="2">
    <location>
        <begin position="35"/>
        <end position="103"/>
    </location>
</feature>
<dbReference type="PIRSF" id="PIRSF000714">
    <property type="entry name" value="HIT"/>
    <property type="match status" value="1"/>
</dbReference>
<dbReference type="InterPro" id="IPR011146">
    <property type="entry name" value="HIT-like"/>
</dbReference>
<dbReference type="InterPro" id="IPR036265">
    <property type="entry name" value="HIT-like_sf"/>
</dbReference>
<organism evidence="3 4">
    <name type="scientific">Oceanospirillum sediminis</name>
    <dbReference type="NCBI Taxonomy" id="2760088"/>
    <lineage>
        <taxon>Bacteria</taxon>
        <taxon>Pseudomonadati</taxon>
        <taxon>Pseudomonadota</taxon>
        <taxon>Gammaproteobacteria</taxon>
        <taxon>Oceanospirillales</taxon>
        <taxon>Oceanospirillaceae</taxon>
        <taxon>Oceanospirillum</taxon>
    </lineage>
</organism>
<comment type="caution">
    <text evidence="3">The sequence shown here is derived from an EMBL/GenBank/DDBJ whole genome shotgun (WGS) entry which is preliminary data.</text>
</comment>
<dbReference type="PROSITE" id="PS51084">
    <property type="entry name" value="HIT_2"/>
    <property type="match status" value="1"/>
</dbReference>
<keyword evidence="4" id="KW-1185">Reference proteome</keyword>
<reference evidence="3 4" key="1">
    <citation type="submission" date="2020-08" db="EMBL/GenBank/DDBJ databases">
        <title>Oceanospirillum sp. nov. isolated from marine sediment.</title>
        <authorList>
            <person name="Ji X."/>
        </authorList>
    </citation>
    <scope>NUCLEOTIDE SEQUENCE [LARGE SCALE GENOMIC DNA]</scope>
    <source>
        <strain evidence="3 4">D5</strain>
    </source>
</reference>
<evidence type="ECO:0000259" key="2">
    <source>
        <dbReference type="PROSITE" id="PS51084"/>
    </source>
</evidence>
<gene>
    <name evidence="3" type="ORF">H4O21_06125</name>
</gene>
<evidence type="ECO:0000313" key="4">
    <source>
        <dbReference type="Proteomes" id="UP000565262"/>
    </source>
</evidence>
<accession>A0A839INA6</accession>
<dbReference type="Pfam" id="PF01230">
    <property type="entry name" value="HIT"/>
    <property type="match status" value="1"/>
</dbReference>
<evidence type="ECO:0000313" key="3">
    <source>
        <dbReference type="EMBL" id="MBB1486180.1"/>
    </source>
</evidence>
<dbReference type="Proteomes" id="UP000565262">
    <property type="component" value="Unassembled WGS sequence"/>
</dbReference>
<proteinExistence type="predicted"/>
<name>A0A839INA6_9GAMM</name>
<dbReference type="AlphaFoldDB" id="A0A839INA6"/>
<dbReference type="RefSeq" id="WP_182807960.1">
    <property type="nucleotide sequence ID" value="NZ_JACJFM010000005.1"/>
</dbReference>
<protein>
    <submittedName>
        <fullName evidence="3">HIT domain-containing protein</fullName>
    </submittedName>
</protein>
<comment type="caution">
    <text evidence="1">Lacks conserved residue(s) required for the propagation of feature annotation.</text>
</comment>
<dbReference type="GO" id="GO:0003824">
    <property type="term" value="F:catalytic activity"/>
    <property type="evidence" value="ECO:0007669"/>
    <property type="project" value="InterPro"/>
</dbReference>